<dbReference type="AlphaFoldDB" id="A0A454C9Z9"/>
<accession>A0A454C9Z9</accession>
<gene>
    <name evidence="2" type="ORF">KN71_002160</name>
</gene>
<keyword evidence="1" id="KW-1133">Transmembrane helix</keyword>
<evidence type="ECO:0000256" key="1">
    <source>
        <dbReference type="SAM" id="Phobius"/>
    </source>
</evidence>
<feature type="transmembrane region" description="Helical" evidence="1">
    <location>
        <begin position="25"/>
        <end position="48"/>
    </location>
</feature>
<dbReference type="Proteomes" id="UP000029712">
    <property type="component" value="Chromosome"/>
</dbReference>
<proteinExistence type="predicted"/>
<dbReference type="RefSeq" id="WP_036439315.1">
    <property type="nucleotide sequence ID" value="NZ_CP033021.1"/>
</dbReference>
<evidence type="ECO:0000313" key="3">
    <source>
        <dbReference type="Proteomes" id="UP000029712"/>
    </source>
</evidence>
<evidence type="ECO:0000313" key="2">
    <source>
        <dbReference type="EMBL" id="AYN65485.1"/>
    </source>
</evidence>
<reference evidence="2 3" key="1">
    <citation type="submission" date="2014-08" db="EMBL/GenBank/DDBJ databases">
        <authorList>
            <person name="Kuleshov K."/>
            <person name="Dedkov V."/>
            <person name="Markelov M."/>
            <person name="Pimkina E."/>
        </authorList>
    </citation>
    <scope>NUCLEOTIDE SEQUENCE [LARGE SCALE GENOMIC DNA]</scope>
    <source>
        <strain evidence="3">TOA</strain>
    </source>
</reference>
<keyword evidence="1" id="KW-0472">Membrane</keyword>
<reference evidence="2 3" key="2">
    <citation type="submission" date="2018-10" db="EMBL/GenBank/DDBJ databases">
        <title>Detection and isolation of Mycoplasma hominis as a predominant microorganism from pelvic cavity of patient with salpingitis and tubo-ovarian abscess.</title>
        <authorList>
            <person name="Guschin A.E."/>
            <person name="Khayrullina G.A."/>
            <person name="Rakovskaya I.V."/>
            <person name="Shelenkov A.A."/>
            <person name="Shagin D.A."/>
        </authorList>
    </citation>
    <scope>NUCLEOTIDE SEQUENCE [LARGE SCALE GENOMIC DNA]</scope>
    <source>
        <strain evidence="3">TOA</strain>
    </source>
</reference>
<name>A0A454C9Z9_METHO</name>
<sequence>MKLSKNQEKVQNKKPHRFLTRRSKIGIISGISAVIGLPFLLGITYVLVNNHKKTNSNSQLIIIRKEIYKQYLRSLNLIHSLPDYGVFWNLRDYFEKRVAQYDFKKKIVDKNEHIFSQYIEDKQDKETLAKISDDFKNLFEYLEDNFKQYLLFYNEAFNLIINLHKKNISKEDLIKLNDFEDMLRSNKTNNIDFKTLQRKFDGIKKISMNDK</sequence>
<keyword evidence="1" id="KW-0812">Transmembrane</keyword>
<organism evidence="2 3">
    <name type="scientific">Metamycoplasma hominis</name>
    <name type="common">Mycoplasma hominis</name>
    <dbReference type="NCBI Taxonomy" id="2098"/>
    <lineage>
        <taxon>Bacteria</taxon>
        <taxon>Bacillati</taxon>
        <taxon>Mycoplasmatota</taxon>
        <taxon>Mycoplasmoidales</taxon>
        <taxon>Metamycoplasmataceae</taxon>
        <taxon>Metamycoplasma</taxon>
    </lineage>
</organism>
<protein>
    <submittedName>
        <fullName evidence="2">Uncharacterized protein</fullName>
    </submittedName>
</protein>
<dbReference type="EMBL" id="CP033021">
    <property type="protein sequence ID" value="AYN65485.1"/>
    <property type="molecule type" value="Genomic_DNA"/>
</dbReference>